<dbReference type="EMBL" id="CP159485">
    <property type="protein sequence ID" value="XCI28112.1"/>
    <property type="molecule type" value="Genomic_DNA"/>
</dbReference>
<sequence>MNNQVNGKQLSNEEFMRQITELVEQRGSTSNVESPTVKEYFEQWLDTTRSTVKQTTYDGYAIHLRTHIIPKLGDVMLNELTISKIQNFLNEKKEAGLGTRSLKYIKTTLSVGLNHAIRQELIKTNPAQHVKVPSTQQKTEAKYWTTEEINKFLIKAQTTRHYALYYTALTTGLRRGELLALTWDRVDLQKGILKIDTNLVATSTGAKMETPKSQSSNRYVSLTKDIIKVLKSHKKKQKKEKSGYQEDLDLVFCKKNGEMLAPGSISDHFKKLVAKLCKENKEFTRITFHELRHTFATHALESGVDYKNLQKLLGHSTISITMDIYSHVTAKMTQDTVDKLSKMTSAYTA</sequence>
<dbReference type="InterPro" id="IPR010998">
    <property type="entry name" value="Integrase_recombinase_N"/>
</dbReference>
<evidence type="ECO:0000256" key="6">
    <source>
        <dbReference type="PROSITE-ProRule" id="PRU01248"/>
    </source>
</evidence>
<evidence type="ECO:0000259" key="8">
    <source>
        <dbReference type="PROSITE" id="PS51900"/>
    </source>
</evidence>
<dbReference type="Pfam" id="PF14659">
    <property type="entry name" value="Phage_int_SAM_3"/>
    <property type="match status" value="1"/>
</dbReference>
<dbReference type="SUPFAM" id="SSF56349">
    <property type="entry name" value="DNA breaking-rejoining enzymes"/>
    <property type="match status" value="1"/>
</dbReference>
<accession>A0AAU8HSZ3</accession>
<protein>
    <submittedName>
        <fullName evidence="9">Site-specific integrase</fullName>
    </submittedName>
</protein>
<dbReference type="PROSITE" id="PS51900">
    <property type="entry name" value="CB"/>
    <property type="match status" value="1"/>
</dbReference>
<dbReference type="PANTHER" id="PTHR30349">
    <property type="entry name" value="PHAGE INTEGRASE-RELATED"/>
    <property type="match status" value="1"/>
</dbReference>
<dbReference type="Gene3D" id="1.10.443.10">
    <property type="entry name" value="Intergrase catalytic core"/>
    <property type="match status" value="1"/>
</dbReference>
<reference evidence="9" key="2">
    <citation type="submission" date="2024-06" db="EMBL/GenBank/DDBJ databases">
        <authorList>
            <person name="Petrova K.O."/>
            <person name="Toshchakov S.V."/>
            <person name="Boltjanskaja Y.V."/>
            <person name="Kevbrin V.V."/>
        </authorList>
    </citation>
    <scope>NUCLEOTIDE SEQUENCE</scope>
    <source>
        <strain evidence="9">Z-710</strain>
    </source>
</reference>
<feature type="domain" description="Tyr recombinase" evidence="7">
    <location>
        <begin position="139"/>
        <end position="338"/>
    </location>
</feature>
<dbReference type="PROSITE" id="PS51898">
    <property type="entry name" value="TYR_RECOMBINASE"/>
    <property type="match status" value="1"/>
</dbReference>
<feature type="domain" description="Core-binding (CB)" evidence="8">
    <location>
        <begin position="35"/>
        <end position="117"/>
    </location>
</feature>
<name>A0AAU8HSZ3_9FIRM</name>
<dbReference type="Pfam" id="PF00589">
    <property type="entry name" value="Phage_integrase"/>
    <property type="match status" value="1"/>
</dbReference>
<dbReference type="InterPro" id="IPR004107">
    <property type="entry name" value="Integrase_SAM-like_N"/>
</dbReference>
<dbReference type="InterPro" id="IPR002104">
    <property type="entry name" value="Integrase_catalytic"/>
</dbReference>
<proteinExistence type="inferred from homology"/>
<keyword evidence="4 6" id="KW-0238">DNA-binding</keyword>
<dbReference type="GO" id="GO:0003677">
    <property type="term" value="F:DNA binding"/>
    <property type="evidence" value="ECO:0007669"/>
    <property type="project" value="UniProtKB-UniRule"/>
</dbReference>
<dbReference type="Gene3D" id="1.10.150.130">
    <property type="match status" value="1"/>
</dbReference>
<dbReference type="RefSeq" id="WP_353892689.1">
    <property type="nucleotide sequence ID" value="NZ_CP159485.1"/>
</dbReference>
<evidence type="ECO:0000256" key="5">
    <source>
        <dbReference type="ARBA" id="ARBA00023172"/>
    </source>
</evidence>
<dbReference type="PANTHER" id="PTHR30349:SF64">
    <property type="entry name" value="PROPHAGE INTEGRASE INTD-RELATED"/>
    <property type="match status" value="1"/>
</dbReference>
<dbReference type="InterPro" id="IPR050090">
    <property type="entry name" value="Tyrosine_recombinase_XerCD"/>
</dbReference>
<comment type="similarity">
    <text evidence="2">Belongs to the 'phage' integrase family.</text>
</comment>
<gene>
    <name evidence="9" type="ORF">PRVXH_002057</name>
</gene>
<evidence type="ECO:0000256" key="1">
    <source>
        <dbReference type="ARBA" id="ARBA00003283"/>
    </source>
</evidence>
<dbReference type="InterPro" id="IPR011010">
    <property type="entry name" value="DNA_brk_join_enz"/>
</dbReference>
<comment type="function">
    <text evidence="1">Site-specific tyrosine recombinase, which acts by catalyzing the cutting and rejoining of the recombining DNA molecules.</text>
</comment>
<dbReference type="GO" id="GO:0015074">
    <property type="term" value="P:DNA integration"/>
    <property type="evidence" value="ECO:0007669"/>
    <property type="project" value="UniProtKB-KW"/>
</dbReference>
<dbReference type="InterPro" id="IPR013762">
    <property type="entry name" value="Integrase-like_cat_sf"/>
</dbReference>
<organism evidence="9">
    <name type="scientific">Proteinivorax hydrogeniformans</name>
    <dbReference type="NCBI Taxonomy" id="1826727"/>
    <lineage>
        <taxon>Bacteria</taxon>
        <taxon>Bacillati</taxon>
        <taxon>Bacillota</taxon>
        <taxon>Clostridia</taxon>
        <taxon>Eubacteriales</taxon>
        <taxon>Proteinivoracaceae</taxon>
        <taxon>Proteinivorax</taxon>
    </lineage>
</organism>
<keyword evidence="3" id="KW-0229">DNA integration</keyword>
<dbReference type="AlphaFoldDB" id="A0AAU8HSZ3"/>
<reference evidence="9" key="1">
    <citation type="journal article" date="2018" name="Antonie Van Leeuwenhoek">
        <title>Proteinivorax hydrogeniformans sp. nov., an anaerobic, haloalkaliphilic bacterium fermenting proteinaceous compounds with high hydrogen production.</title>
        <authorList>
            <person name="Boltyanskaya Y."/>
            <person name="Detkova E."/>
            <person name="Pimenov N."/>
            <person name="Kevbrin V."/>
        </authorList>
    </citation>
    <scope>NUCLEOTIDE SEQUENCE</scope>
    <source>
        <strain evidence="9">Z-710</strain>
    </source>
</reference>
<evidence type="ECO:0000256" key="3">
    <source>
        <dbReference type="ARBA" id="ARBA00022908"/>
    </source>
</evidence>
<dbReference type="GO" id="GO:0006310">
    <property type="term" value="P:DNA recombination"/>
    <property type="evidence" value="ECO:0007669"/>
    <property type="project" value="UniProtKB-KW"/>
</dbReference>
<dbReference type="CDD" id="cd01189">
    <property type="entry name" value="INT_ICEBs1_C_like"/>
    <property type="match status" value="1"/>
</dbReference>
<keyword evidence="5" id="KW-0233">DNA recombination</keyword>
<evidence type="ECO:0000259" key="7">
    <source>
        <dbReference type="PROSITE" id="PS51898"/>
    </source>
</evidence>
<dbReference type="InterPro" id="IPR044068">
    <property type="entry name" value="CB"/>
</dbReference>
<evidence type="ECO:0000256" key="4">
    <source>
        <dbReference type="ARBA" id="ARBA00023125"/>
    </source>
</evidence>
<evidence type="ECO:0000313" key="9">
    <source>
        <dbReference type="EMBL" id="XCI28112.1"/>
    </source>
</evidence>
<evidence type="ECO:0000256" key="2">
    <source>
        <dbReference type="ARBA" id="ARBA00008857"/>
    </source>
</evidence>